<name>A0A9Q0UI43_SALVM</name>
<dbReference type="AlphaFoldDB" id="A0A9Q0UI43"/>
<dbReference type="EMBL" id="JAPFFL010000004">
    <property type="protein sequence ID" value="KAJ6730524.1"/>
    <property type="molecule type" value="Genomic_DNA"/>
</dbReference>
<feature type="transmembrane region" description="Helical" evidence="1">
    <location>
        <begin position="37"/>
        <end position="67"/>
    </location>
</feature>
<evidence type="ECO:0000313" key="3">
    <source>
        <dbReference type="Proteomes" id="UP001151529"/>
    </source>
</evidence>
<keyword evidence="3" id="KW-1185">Reference proteome</keyword>
<keyword evidence="1" id="KW-1133">Transmembrane helix</keyword>
<keyword evidence="1" id="KW-0812">Transmembrane</keyword>
<gene>
    <name evidence="2" type="ORF">OIU85_021334</name>
</gene>
<organism evidence="2 3">
    <name type="scientific">Salix viminalis</name>
    <name type="common">Common osier</name>
    <name type="synonym">Basket willow</name>
    <dbReference type="NCBI Taxonomy" id="40686"/>
    <lineage>
        <taxon>Eukaryota</taxon>
        <taxon>Viridiplantae</taxon>
        <taxon>Streptophyta</taxon>
        <taxon>Embryophyta</taxon>
        <taxon>Tracheophyta</taxon>
        <taxon>Spermatophyta</taxon>
        <taxon>Magnoliopsida</taxon>
        <taxon>eudicotyledons</taxon>
        <taxon>Gunneridae</taxon>
        <taxon>Pentapetalae</taxon>
        <taxon>rosids</taxon>
        <taxon>fabids</taxon>
        <taxon>Malpighiales</taxon>
        <taxon>Salicaceae</taxon>
        <taxon>Saliceae</taxon>
        <taxon>Salix</taxon>
    </lineage>
</organism>
<reference evidence="2" key="2">
    <citation type="journal article" date="2023" name="Int. J. Mol. Sci.">
        <title>De Novo Assembly and Annotation of 11 Diverse Shrub Willow (Salix) Genomes Reveals Novel Gene Organization in Sex-Linked Regions.</title>
        <authorList>
            <person name="Hyden B."/>
            <person name="Feng K."/>
            <person name="Yates T.B."/>
            <person name="Jawdy S."/>
            <person name="Cereghino C."/>
            <person name="Smart L.B."/>
            <person name="Muchero W."/>
        </authorList>
    </citation>
    <scope>NUCLEOTIDE SEQUENCE [LARGE SCALE GENOMIC DNA]</scope>
    <source>
        <tissue evidence="2">Shoot tip</tissue>
    </source>
</reference>
<proteinExistence type="predicted"/>
<comment type="caution">
    <text evidence="2">The sequence shown here is derived from an EMBL/GenBank/DDBJ whole genome shotgun (WGS) entry which is preliminary data.</text>
</comment>
<evidence type="ECO:0000256" key="1">
    <source>
        <dbReference type="SAM" id="Phobius"/>
    </source>
</evidence>
<sequence>MGTGVEYGSMDQTAFKIDSAEKRLNELGYKQELRREMVSILIIFPFFSPFLFLTTLMYEFVCFSWLVSYRRFSRLLRLHFRAWQFLQGRLSMGQACVMQGLQA</sequence>
<accession>A0A9Q0UI43</accession>
<protein>
    <submittedName>
        <fullName evidence="2">Uncharacterized protein</fullName>
    </submittedName>
</protein>
<dbReference type="OrthoDB" id="3257095at2759"/>
<evidence type="ECO:0000313" key="2">
    <source>
        <dbReference type="EMBL" id="KAJ6730524.1"/>
    </source>
</evidence>
<keyword evidence="1" id="KW-0472">Membrane</keyword>
<reference evidence="2" key="1">
    <citation type="submission" date="2022-11" db="EMBL/GenBank/DDBJ databases">
        <authorList>
            <person name="Hyden B.L."/>
            <person name="Feng K."/>
            <person name="Yates T."/>
            <person name="Jawdy S."/>
            <person name="Smart L.B."/>
            <person name="Muchero W."/>
        </authorList>
    </citation>
    <scope>NUCLEOTIDE SEQUENCE</scope>
    <source>
        <tissue evidence="2">Shoot tip</tissue>
    </source>
</reference>
<dbReference type="Proteomes" id="UP001151529">
    <property type="component" value="Chromosome 2"/>
</dbReference>